<proteinExistence type="predicted"/>
<reference evidence="1 2" key="1">
    <citation type="submission" date="2019-06" db="EMBL/GenBank/DDBJ databases">
        <title>Sequencing the genomes of 1000 actinobacteria strains.</title>
        <authorList>
            <person name="Klenk H.-P."/>
        </authorList>
    </citation>
    <scope>NUCLEOTIDE SEQUENCE [LARGE SCALE GENOMIC DNA]</scope>
    <source>
        <strain evidence="1 2">DSM 46699</strain>
    </source>
</reference>
<comment type="caution">
    <text evidence="1">The sequence shown here is derived from an EMBL/GenBank/DDBJ whole genome shotgun (WGS) entry which is preliminary data.</text>
</comment>
<dbReference type="RefSeq" id="WP_145736454.1">
    <property type="nucleotide sequence ID" value="NZ_VIWX01000001.1"/>
</dbReference>
<accession>A0A561V8Q5</accession>
<keyword evidence="2" id="KW-1185">Reference proteome</keyword>
<organism evidence="1 2">
    <name type="scientific">Saccharopolyspora dendranthemae</name>
    <dbReference type="NCBI Taxonomy" id="1181886"/>
    <lineage>
        <taxon>Bacteria</taxon>
        <taxon>Bacillati</taxon>
        <taxon>Actinomycetota</taxon>
        <taxon>Actinomycetes</taxon>
        <taxon>Pseudonocardiales</taxon>
        <taxon>Pseudonocardiaceae</taxon>
        <taxon>Saccharopolyspora</taxon>
    </lineage>
</organism>
<sequence>MTAGRAWLRYFWRPVPDATSHYGLVRHAFLGNSADAGPSATSACEGVFALASPSEFDWIHAPTCADCNEALKNAKGP</sequence>
<dbReference type="OrthoDB" id="3696902at2"/>
<dbReference type="Proteomes" id="UP000316184">
    <property type="component" value="Unassembled WGS sequence"/>
</dbReference>
<dbReference type="EMBL" id="VIWX01000001">
    <property type="protein sequence ID" value="TWG07987.1"/>
    <property type="molecule type" value="Genomic_DNA"/>
</dbReference>
<protein>
    <submittedName>
        <fullName evidence="1">Uncharacterized protein</fullName>
    </submittedName>
</protein>
<gene>
    <name evidence="1" type="ORF">FHU35_11606</name>
</gene>
<evidence type="ECO:0000313" key="1">
    <source>
        <dbReference type="EMBL" id="TWG07987.1"/>
    </source>
</evidence>
<evidence type="ECO:0000313" key="2">
    <source>
        <dbReference type="Proteomes" id="UP000316184"/>
    </source>
</evidence>
<dbReference type="AlphaFoldDB" id="A0A561V8Q5"/>
<name>A0A561V8Q5_9PSEU</name>